<comment type="caution">
    <text evidence="1">The sequence shown here is derived from an EMBL/GenBank/DDBJ whole genome shotgun (WGS) entry which is preliminary data.</text>
</comment>
<protein>
    <submittedName>
        <fullName evidence="1">Uncharacterized protein</fullName>
    </submittedName>
</protein>
<gene>
    <name evidence="1" type="ORF">GCM10007170_28380</name>
</gene>
<dbReference type="EMBL" id="BMFW01000013">
    <property type="protein sequence ID" value="GGH97648.1"/>
    <property type="molecule type" value="Genomic_DNA"/>
</dbReference>
<keyword evidence="2" id="KW-1185">Reference proteome</keyword>
<reference evidence="2" key="1">
    <citation type="journal article" date="2019" name="Int. J. Syst. Evol. Microbiol.">
        <title>The Global Catalogue of Microorganisms (GCM) 10K type strain sequencing project: providing services to taxonomists for standard genome sequencing and annotation.</title>
        <authorList>
            <consortium name="The Broad Institute Genomics Platform"/>
            <consortium name="The Broad Institute Genome Sequencing Center for Infectious Disease"/>
            <person name="Wu L."/>
            <person name="Ma J."/>
        </authorList>
    </citation>
    <scope>NUCLEOTIDE SEQUENCE [LARGE SCALE GENOMIC DNA]</scope>
    <source>
        <strain evidence="2">CGMCC 1.12778</strain>
    </source>
</reference>
<accession>A0ABQ2AU26</accession>
<organism evidence="1 2">
    <name type="scientific">Arthrobacter liuii</name>
    <dbReference type="NCBI Taxonomy" id="1476996"/>
    <lineage>
        <taxon>Bacteria</taxon>
        <taxon>Bacillati</taxon>
        <taxon>Actinomycetota</taxon>
        <taxon>Actinomycetes</taxon>
        <taxon>Micrococcales</taxon>
        <taxon>Micrococcaceae</taxon>
        <taxon>Arthrobacter</taxon>
    </lineage>
</organism>
<sequence>MLGLLEGKVAREIEDLAAGQPWTSTCERLAAQALTAARIIDIVMKDGRLHLSGPQHRVIREALAELREVRDPPARVVDPVPSEVEQFVASLTMMPASAAQQATSEASEKSD</sequence>
<dbReference type="RefSeq" id="WP_188572230.1">
    <property type="nucleotide sequence ID" value="NZ_BMFW01000013.1"/>
</dbReference>
<name>A0ABQ2AU26_9MICC</name>
<evidence type="ECO:0000313" key="2">
    <source>
        <dbReference type="Proteomes" id="UP000643279"/>
    </source>
</evidence>
<evidence type="ECO:0000313" key="1">
    <source>
        <dbReference type="EMBL" id="GGH97648.1"/>
    </source>
</evidence>
<dbReference type="Proteomes" id="UP000643279">
    <property type="component" value="Unassembled WGS sequence"/>
</dbReference>
<proteinExistence type="predicted"/>